<evidence type="ECO:0000313" key="4">
    <source>
        <dbReference type="EMBL" id="TCI11381.1"/>
    </source>
</evidence>
<dbReference type="SUPFAM" id="SSF50129">
    <property type="entry name" value="GroES-like"/>
    <property type="match status" value="1"/>
</dbReference>
<evidence type="ECO:0000256" key="2">
    <source>
        <dbReference type="ARBA" id="ARBA00023002"/>
    </source>
</evidence>
<dbReference type="SMART" id="SM00829">
    <property type="entry name" value="PKS_ER"/>
    <property type="match status" value="1"/>
</dbReference>
<dbReference type="GO" id="GO:0016651">
    <property type="term" value="F:oxidoreductase activity, acting on NAD(P)H"/>
    <property type="evidence" value="ECO:0007669"/>
    <property type="project" value="TreeGrafter"/>
</dbReference>
<keyword evidence="5" id="KW-1185">Reference proteome</keyword>
<dbReference type="EMBL" id="SJTG01000002">
    <property type="protein sequence ID" value="TCI11381.1"/>
    <property type="molecule type" value="Genomic_DNA"/>
</dbReference>
<dbReference type="Pfam" id="PF00107">
    <property type="entry name" value="ADH_zinc_N"/>
    <property type="match status" value="1"/>
</dbReference>
<organism evidence="4 5">
    <name type="scientific">Dyella soli</name>
    <dbReference type="NCBI Taxonomy" id="522319"/>
    <lineage>
        <taxon>Bacteria</taxon>
        <taxon>Pseudomonadati</taxon>
        <taxon>Pseudomonadota</taxon>
        <taxon>Gammaproteobacteria</taxon>
        <taxon>Lysobacterales</taxon>
        <taxon>Rhodanobacteraceae</taxon>
        <taxon>Dyella</taxon>
    </lineage>
</organism>
<dbReference type="Proteomes" id="UP000291822">
    <property type="component" value="Unassembled WGS sequence"/>
</dbReference>
<keyword evidence="1" id="KW-0521">NADP</keyword>
<comment type="caution">
    <text evidence="4">The sequence shown here is derived from an EMBL/GenBank/DDBJ whole genome shotgun (WGS) entry which is preliminary data.</text>
</comment>
<name>A0A4V2NM29_9GAMM</name>
<proteinExistence type="predicted"/>
<accession>A0A4V2NM29</accession>
<dbReference type="AlphaFoldDB" id="A0A4V2NM29"/>
<dbReference type="InterPro" id="IPR014189">
    <property type="entry name" value="Quinone_OxRdtase_PIG3"/>
</dbReference>
<dbReference type="InterPro" id="IPR013149">
    <property type="entry name" value="ADH-like_C"/>
</dbReference>
<dbReference type="PANTHER" id="PTHR48106:SF8">
    <property type="entry name" value="OS02G0805600 PROTEIN"/>
    <property type="match status" value="1"/>
</dbReference>
<reference evidence="4 5" key="1">
    <citation type="submission" date="2019-02" db="EMBL/GenBank/DDBJ databases">
        <title>Dyella amyloliquefaciens sp. nov., isolated from forest soil.</title>
        <authorList>
            <person name="Gao Z.-H."/>
            <person name="Qiu L.-H."/>
        </authorList>
    </citation>
    <scope>NUCLEOTIDE SEQUENCE [LARGE SCALE GENOMIC DNA]</scope>
    <source>
        <strain evidence="4 5">KACC 12747</strain>
    </source>
</reference>
<dbReference type="InterPro" id="IPR020843">
    <property type="entry name" value="ER"/>
</dbReference>
<dbReference type="SUPFAM" id="SSF51735">
    <property type="entry name" value="NAD(P)-binding Rossmann-fold domains"/>
    <property type="match status" value="1"/>
</dbReference>
<evidence type="ECO:0000259" key="3">
    <source>
        <dbReference type="SMART" id="SM00829"/>
    </source>
</evidence>
<dbReference type="PANTHER" id="PTHR48106">
    <property type="entry name" value="QUINONE OXIDOREDUCTASE PIG3-RELATED"/>
    <property type="match status" value="1"/>
</dbReference>
<protein>
    <submittedName>
        <fullName evidence="4">NAD(P)H-quinone oxidoreductase</fullName>
    </submittedName>
</protein>
<dbReference type="GO" id="GO:0070402">
    <property type="term" value="F:NADPH binding"/>
    <property type="evidence" value="ECO:0007669"/>
    <property type="project" value="TreeGrafter"/>
</dbReference>
<dbReference type="CDD" id="cd05276">
    <property type="entry name" value="p53_inducible_oxidoreductase"/>
    <property type="match status" value="1"/>
</dbReference>
<dbReference type="InterPro" id="IPR011032">
    <property type="entry name" value="GroES-like_sf"/>
</dbReference>
<dbReference type="NCBIfam" id="TIGR02824">
    <property type="entry name" value="quinone_pig3"/>
    <property type="match status" value="1"/>
</dbReference>
<evidence type="ECO:0000256" key="1">
    <source>
        <dbReference type="ARBA" id="ARBA00022857"/>
    </source>
</evidence>
<feature type="domain" description="Enoyl reductase (ER)" evidence="3">
    <location>
        <begin position="10"/>
        <end position="324"/>
    </location>
</feature>
<dbReference type="InterPro" id="IPR013154">
    <property type="entry name" value="ADH-like_N"/>
</dbReference>
<dbReference type="Gene3D" id="3.90.180.10">
    <property type="entry name" value="Medium-chain alcohol dehydrogenases, catalytic domain"/>
    <property type="match status" value="1"/>
</dbReference>
<evidence type="ECO:0000313" key="5">
    <source>
        <dbReference type="Proteomes" id="UP000291822"/>
    </source>
</evidence>
<keyword evidence="2" id="KW-0560">Oxidoreductase</keyword>
<dbReference type="Gene3D" id="3.40.50.720">
    <property type="entry name" value="NAD(P)-binding Rossmann-like Domain"/>
    <property type="match status" value="1"/>
</dbReference>
<dbReference type="Pfam" id="PF08240">
    <property type="entry name" value="ADH_N"/>
    <property type="match status" value="1"/>
</dbReference>
<sequence length="332" mass="34942">MTAIEISRPGGPEVLVPAQRQVPQPGADEVLIRVHAAGVNGPDVFQRKGLYAPPPGASDIPGLEIAGEVVAAGSAVQRFKRGDLVCALVTGGGYAEYAVANQNVTMKLPAGLGMTEAAAMLETLMTVWMNLIQRGKLQAGESVLIHGGASGIGTTATMIAKAMGASKIITTVGSEAHREASLLLGADHAIHFLEEDFVTKVEEFTHGKGVDVILDIIAGDYVARNFQAAALNGRIVQVSVLKGPAKELDLFPLMSKRLTLVGSTLRSRTYQEKAAIIAELEAQVWPLIDAGQFKPQVYRSFALEHASGAHELIDSGVHFGKIVLTTSAHLGA</sequence>
<dbReference type="InterPro" id="IPR036291">
    <property type="entry name" value="NAD(P)-bd_dom_sf"/>
</dbReference>
<gene>
    <name evidence="4" type="ORF">EZM97_14830</name>
</gene>